<proteinExistence type="predicted"/>
<accession>A0AAX0B2S2</accession>
<protein>
    <submittedName>
        <fullName evidence="1">Uncharacterized protein</fullName>
    </submittedName>
</protein>
<comment type="caution">
    <text evidence="1">The sequence shown here is derived from an EMBL/GenBank/DDBJ whole genome shotgun (WGS) entry which is preliminary data.</text>
</comment>
<name>A0AAX0B2S2_CLOBE</name>
<evidence type="ECO:0000313" key="2">
    <source>
        <dbReference type="Proteomes" id="UP001193748"/>
    </source>
</evidence>
<dbReference type="AlphaFoldDB" id="A0AAX0B2S2"/>
<reference evidence="1" key="1">
    <citation type="submission" date="2020-05" db="EMBL/GenBank/DDBJ databases">
        <authorList>
            <person name="Brown S."/>
            <person name="Huntemann M."/>
            <person name="Clum A."/>
            <person name="Spunde A."/>
            <person name="Palaniappan K."/>
            <person name="Ritter S."/>
            <person name="Mikhailova N."/>
            <person name="Chen I.-M."/>
            <person name="Stamatis D."/>
            <person name="Reddy T."/>
            <person name="O'Malley R."/>
            <person name="Daum C."/>
            <person name="Shapiro N."/>
            <person name="Ivanova N."/>
            <person name="Kyrpides N."/>
            <person name="Woyke T."/>
        </authorList>
    </citation>
    <scope>NUCLEOTIDE SEQUENCE</scope>
    <source>
        <strain evidence="1">DJ080</strain>
    </source>
</reference>
<dbReference type="Proteomes" id="UP001193748">
    <property type="component" value="Unassembled WGS sequence"/>
</dbReference>
<gene>
    <name evidence="1" type="ORF">B0H41_002412</name>
</gene>
<reference evidence="1" key="2">
    <citation type="journal article" date="2022" name="Nat. Biotechnol.">
        <title>Carbon-negative production of acetone and isopropanol by gas fermentation at industrial pilot scale.</title>
        <authorList>
            <person name="Liew F.E."/>
            <person name="Nogle R."/>
            <person name="Abdalla T."/>
            <person name="Rasor B.J."/>
            <person name="Canter C."/>
            <person name="Jensen R.O."/>
            <person name="Wang L."/>
            <person name="Strutz J."/>
            <person name="Chirania P."/>
            <person name="De Tissera S."/>
            <person name="Mueller A.P."/>
            <person name="Ruan Z."/>
            <person name="Gao A."/>
            <person name="Tran L."/>
            <person name="Engle N.L."/>
            <person name="Bromley J.C."/>
            <person name="Daniell J."/>
            <person name="Conrado R."/>
            <person name="Tschaplinski T.J."/>
            <person name="Giannone R.J."/>
            <person name="Hettich R.L."/>
            <person name="Karim A.S."/>
            <person name="Simpson S.D."/>
            <person name="Brown S.D."/>
            <person name="Leang C."/>
            <person name="Jewett M.C."/>
            <person name="Kopke M."/>
        </authorList>
    </citation>
    <scope>NUCLEOTIDE SEQUENCE</scope>
    <source>
        <strain evidence="1">DJ080</strain>
    </source>
</reference>
<dbReference type="EMBL" id="JABSWW010000001">
    <property type="protein sequence ID" value="NRT88733.1"/>
    <property type="molecule type" value="Genomic_DNA"/>
</dbReference>
<sequence>MDKTTAKSIQIMKDPITQKDIKIKIIDKDTYYDLTNGIGYKVIKRY</sequence>
<evidence type="ECO:0000313" key="1">
    <source>
        <dbReference type="EMBL" id="NRT88733.1"/>
    </source>
</evidence>
<dbReference type="RefSeq" id="WP_173710932.1">
    <property type="nucleotide sequence ID" value="NZ_JABSWW010000001.1"/>
</dbReference>
<organism evidence="1 2">
    <name type="scientific">Clostridium beijerinckii</name>
    <name type="common">Clostridium MP</name>
    <dbReference type="NCBI Taxonomy" id="1520"/>
    <lineage>
        <taxon>Bacteria</taxon>
        <taxon>Bacillati</taxon>
        <taxon>Bacillota</taxon>
        <taxon>Clostridia</taxon>
        <taxon>Eubacteriales</taxon>
        <taxon>Clostridiaceae</taxon>
        <taxon>Clostridium</taxon>
    </lineage>
</organism>